<dbReference type="PROSITE" id="PS50093">
    <property type="entry name" value="PKD"/>
    <property type="match status" value="1"/>
</dbReference>
<sequence>MRKFILRAMLFLLLMELVLPFFNPERVSAVSSIKLYYNFEQGSYTTSPVISQYSSSQTKTFTKDISSLIDGTITGVTLSNQGGSGGTASFTATSVTVTSLSGGNTSVYGKSVTKPMHQIYRQPVGKIWEHKSSKTVPIEFDGASGNPSPYPGKIPLYGRLRYLTTSFNYSDVNSYGPDLRYSYDSPLYYKDGQTAINGHEASGDLEKDYPKEGAAVTTAYEVERAQKWFLVEASANLTGAGADITDPDKLEQGSIEIYGAKKPNDDYGAVPISVGKGTNAGQGMIRTMMMLDDDVPSLQIQDFLDGDQTTGDFGLARNYEMFAIGLWSGTTYKYQISIDVSYTAPVKADLAYVSIDVGACVPQNVSVNITIKFKNIGVAIPSGDSFSVTLAADGTVFKTFTYSSGLGAGQTITESVPYTFSSMKSITMNLDSNDDIPESSASNNVLSQFITPVPSCTPSGGNFSGTTSADKPSIPWKDSNLIKADWTIPSGCTPVRGRFILSQTTGAYIQYGWSSLSSTSVSDMSIFAYGMMGFTGYPGNITSGEVVIEYKLEDNCGGTSYFYEGKFTVGPKPPNRPPQFEIGWFADADYYSRIPLPDSIVGDKLNVRLLPEIAPNHYDPDDDIVTFEWLFPSSSSTWIKSFPSLGYLKGEDKLTWLTASTAGDHTITAKMCDDKGACTQKDATITIMRPEPLPCINVPNRVVQNRPLAANAINGACSKPAKNRTITEYFWTNNLPVYPNVGIETVTLEVKDNYGVRSLPENIAIKNINVVEDKPPVAVINLPIFAVRGNVQFRDLSYSPDGDVIVETSITYVYDSNDDGIFNDHMPLNIPISVGGPAILTAPKVGKYKLTVKTKEDWGLTNTRSYVVDIKNDSPEVSFTVTSANPEPPLFHTTLENEMLMAYGDQWQGSSLTNPNLNKVRDIGFTYNTASNGLTSHYGKQPFNGPATGLTITPEQYQKTTYNAWHTFPVPQLFNTQFLGNRYGVGSIGSIPFFDGTNTRIDGGLGNTYDYVQQKYIPIKPTPDNPGKFLAYDAKGGAYSVDYNAYNYNDNDYSETWAIYRKTADGAISWSRSGQYNYDGCSGDCSSSESGVRSPHANLKLNNDGTKVSLGGNYSWQCWCVVTTWLDVETGLEVPANTVIPAPNLTGIYEDSEVYLYREQPMNLTTDTYSSGSWGSSSNRAGTISEYFVSYNKQTGVTKKLEIYKDIYFNNRSRYEDGSVIRGDGSDSDSSTLVDVNYSVSADGYVYIVDGMNKIVVADKYANQLASYTTKGTRPTNTYSHEQTLQERFRYTVSSAGLSADGEFQVVLQEEHYKLRRWNFQWTSCGSCSVGSYVSHYDEDDSQSERKFYYYKINGGTTSPSSYALAEIGQTMKKDTSIADADYVFDFLQSSVNTNVNAPSGLIFRATNNNTMYRLEFTTNKISISKLVGGVRTELQSTPVWLSTTSFNNMKVSVRGGKIKVRMGTVPIMEVTDLALTEGTYGFFIGGYGSHFRNFYVKVPIIDNNKISDTGIAGEELTYSTEFVDPESDDHLISKDKWKYEHTNSTKFLDSGDGRSGLSVYNNQTFNGDPIKTLDKVGVYKLTFIGADDPTPVGFKYPNSAFAEYLSESDPYSRNVLIHRRPIGVLNVNQDIYYNVTYDDQSYDPDRWLNNWTYSTEPTGIDYSASRGIIERRYEYIKPDGTTVNGKLTRVKEMGAYTFRVAVKDEYGAWSDWAEAILWLDAPPANHAPFVDITSHSSTDMNNPSGSAGNNPLFTWNAVDYDADSRIVRSEIDVQQYYYNYYNNPQWQWFSMNNPNIAKVSNVLSDGHTVSLSYNYPMTVYSNQTYRVRIRVQDEQGEWSGWSERYFALGFPPTATLTFPNGTQANPTPISEGVLKPSWNQSDPDVPTEYRTFQYRILDANGVQVQYSQYGYVYDAQRYGNYAHFCSYDSESNSWNDCDYYTIATTWNTHATEWFYLPYIQDQNGPFQVQVRVHDERYWSEWSNSGWFTTNRPPVASMTIPNGTQAAPTIFSELRPTFEWSQTDPDPGTTFTYFQMQITNEANDVLLLDSGQFYQGTVSNVGSWMVNQELPAGQKLRVRVRVFDGVTWSDYSAQTWFYINRAPVAEFDWTPKPVWEGDVVTSMNTSFDPDGDVLTYVWKLEQPDGGTTTFSTKDISHHFLKPGMYKVSLTVSDGRLSNTVVKMIAAMPLTIHSDVTYTDNWLILHEKSGHQTVSAPKDFYSGEIFIVSSKSSPAPVDEVTAWIDTTGLDGHALYVTEHLVAAGGDATFFSGELFDAKFQSFAEGLPQGLQTIHFQIRYRNGVVKTEDIPVQIIGNVNKSVGVHRVQ</sequence>
<dbReference type="InterPro" id="IPR022409">
    <property type="entry name" value="PKD/Chitinase_dom"/>
</dbReference>
<evidence type="ECO:0000313" key="3">
    <source>
        <dbReference type="Proteomes" id="UP000616779"/>
    </source>
</evidence>
<gene>
    <name evidence="2" type="ORF">GC098_01740</name>
</gene>
<dbReference type="Gene3D" id="2.60.120.560">
    <property type="entry name" value="Exo-inulinase, domain 1"/>
    <property type="match status" value="1"/>
</dbReference>
<dbReference type="EMBL" id="WHOA01000007">
    <property type="protein sequence ID" value="NOU70170.1"/>
    <property type="molecule type" value="Genomic_DNA"/>
</dbReference>
<comment type="caution">
    <text evidence="2">The sequence shown here is derived from an EMBL/GenBank/DDBJ whole genome shotgun (WGS) entry which is preliminary data.</text>
</comment>
<dbReference type="Pfam" id="PF18911">
    <property type="entry name" value="PKD_4"/>
    <property type="match status" value="1"/>
</dbReference>
<proteinExistence type="predicted"/>
<evidence type="ECO:0000259" key="1">
    <source>
        <dbReference type="PROSITE" id="PS50093"/>
    </source>
</evidence>
<dbReference type="Pfam" id="PF07705">
    <property type="entry name" value="CARDB"/>
    <property type="match status" value="1"/>
</dbReference>
<keyword evidence="3" id="KW-1185">Reference proteome</keyword>
<dbReference type="InterPro" id="IPR013783">
    <property type="entry name" value="Ig-like_fold"/>
</dbReference>
<dbReference type="SMART" id="SM00089">
    <property type="entry name" value="PKD"/>
    <property type="match status" value="2"/>
</dbReference>
<accession>A0ABX1XNQ3</accession>
<dbReference type="InterPro" id="IPR035986">
    <property type="entry name" value="PKD_dom_sf"/>
</dbReference>
<feature type="domain" description="PKD" evidence="1">
    <location>
        <begin position="2131"/>
        <end position="2173"/>
    </location>
</feature>
<dbReference type="CDD" id="cd00146">
    <property type="entry name" value="PKD"/>
    <property type="match status" value="1"/>
</dbReference>
<dbReference type="RefSeq" id="WP_171640383.1">
    <property type="nucleotide sequence ID" value="NZ_WHOA01000007.1"/>
</dbReference>
<protein>
    <submittedName>
        <fullName evidence="2">PKD domain-containing protein</fullName>
    </submittedName>
</protein>
<dbReference type="InterPro" id="IPR011635">
    <property type="entry name" value="CARDB"/>
</dbReference>
<dbReference type="SUPFAM" id="SSF49299">
    <property type="entry name" value="PKD domain"/>
    <property type="match status" value="1"/>
</dbReference>
<name>A0ABX1XNQ3_9BACL</name>
<dbReference type="Proteomes" id="UP000616779">
    <property type="component" value="Unassembled WGS sequence"/>
</dbReference>
<reference evidence="2 3" key="1">
    <citation type="submission" date="2019-10" db="EMBL/GenBank/DDBJ databases">
        <title>Description of Paenibacillus terrestris sp. nov.</title>
        <authorList>
            <person name="Carlier A."/>
            <person name="Qi S."/>
        </authorList>
    </citation>
    <scope>NUCLEOTIDE SEQUENCE [LARGE SCALE GENOMIC DNA]</scope>
    <source>
        <strain evidence="2 3">LMG 31458</strain>
    </source>
</reference>
<dbReference type="InterPro" id="IPR000601">
    <property type="entry name" value="PKD_dom"/>
</dbReference>
<organism evidence="2 3">
    <name type="scientific">Paenibacillus phytorum</name>
    <dbReference type="NCBI Taxonomy" id="2654977"/>
    <lineage>
        <taxon>Bacteria</taxon>
        <taxon>Bacillati</taxon>
        <taxon>Bacillota</taxon>
        <taxon>Bacilli</taxon>
        <taxon>Bacillales</taxon>
        <taxon>Paenibacillaceae</taxon>
        <taxon>Paenibacillus</taxon>
    </lineage>
</organism>
<dbReference type="Gene3D" id="2.60.40.10">
    <property type="entry name" value="Immunoglobulins"/>
    <property type="match status" value="4"/>
</dbReference>
<evidence type="ECO:0000313" key="2">
    <source>
        <dbReference type="EMBL" id="NOU70170.1"/>
    </source>
</evidence>